<sequence>MMQTALVELSSQHQLLERLETLTRFSSHIIFVHGDPGSGKTTLAKSLLDRCQFANQAWICVEPELSDSQIREPLLQQWLSDPLFNAEDPLWDSLSRNQQSAGGAQLLVVDQAELVSPQIYGELFELVEKYSEHYKDALNVVFFSSSRYRQLARDYNWQVTDVLELELEPLDEYESNLLAKQLFVRAQYQPSVANKQALAKLIEAAQGNPRAICQVVEQTISGAGIMSEEQNKARKPYLIWMIIAVIIAAVAGLAVQLLHSNDQLEAEKSVPLKPNSEIPVVLPSKNQSNDNSTSTAQVNSASSTDDGSLQKDDTAELPAPVADQTITNNGSPDVGQKRVVVDDKVVDELLKAQQGADANQQSDDNGSANSGMSSTQGKQAQDNSASSTQSMPANDTQSSDSNAQNTASTPASSGSSANTASSSSPVRSGAQAQDTESVLSAKAPNHYTLQLGAFSSMRAATDFVKQGRFSPAWVYPFQGSSQILYKVIMGDFSSRQQALTQKRKLKAKGQVSLLKSFRQVQFELKQS</sequence>
<dbReference type="PANTHER" id="PTHR35894">
    <property type="entry name" value="GENERAL SECRETION PATHWAY PROTEIN A-RELATED"/>
    <property type="match status" value="1"/>
</dbReference>
<feature type="region of interest" description="Disordered" evidence="1">
    <location>
        <begin position="352"/>
        <end position="437"/>
    </location>
</feature>
<dbReference type="PROSITE" id="PS51724">
    <property type="entry name" value="SPOR"/>
    <property type="match status" value="1"/>
</dbReference>
<evidence type="ECO:0000313" key="4">
    <source>
        <dbReference type="EMBL" id="TCK57702.1"/>
    </source>
</evidence>
<dbReference type="GO" id="GO:0042834">
    <property type="term" value="F:peptidoglycan binding"/>
    <property type="evidence" value="ECO:0007669"/>
    <property type="project" value="InterPro"/>
</dbReference>
<feature type="compositionally biased region" description="Polar residues" evidence="1">
    <location>
        <begin position="356"/>
        <end position="404"/>
    </location>
</feature>
<feature type="compositionally biased region" description="Low complexity" evidence="1">
    <location>
        <begin position="405"/>
        <end position="425"/>
    </location>
</feature>
<dbReference type="Pfam" id="PF05036">
    <property type="entry name" value="SPOR"/>
    <property type="match status" value="1"/>
</dbReference>
<name>A0A4R1K177_9GAMM</name>
<protein>
    <submittedName>
        <fullName evidence="4">Type II secretory pathway predicted ATPase ExeA</fullName>
    </submittedName>
</protein>
<feature type="domain" description="SPOR" evidence="3">
    <location>
        <begin position="441"/>
        <end position="518"/>
    </location>
</feature>
<dbReference type="InterPro" id="IPR027417">
    <property type="entry name" value="P-loop_NTPase"/>
</dbReference>
<dbReference type="SUPFAM" id="SSF52540">
    <property type="entry name" value="P-loop containing nucleoside triphosphate hydrolases"/>
    <property type="match status" value="1"/>
</dbReference>
<accession>A0A4R1K177</accession>
<gene>
    <name evidence="4" type="ORF">EV690_1396</name>
</gene>
<dbReference type="InterPro" id="IPR052026">
    <property type="entry name" value="ExeA_AAA_ATPase_DNA-bind"/>
</dbReference>
<evidence type="ECO:0000259" key="3">
    <source>
        <dbReference type="PROSITE" id="PS51724"/>
    </source>
</evidence>
<dbReference type="OrthoDB" id="6189127at2"/>
<keyword evidence="2" id="KW-1133">Transmembrane helix</keyword>
<evidence type="ECO:0000256" key="1">
    <source>
        <dbReference type="SAM" id="MobiDB-lite"/>
    </source>
</evidence>
<evidence type="ECO:0000256" key="2">
    <source>
        <dbReference type="SAM" id="Phobius"/>
    </source>
</evidence>
<dbReference type="InterPro" id="IPR049945">
    <property type="entry name" value="AAA_22"/>
</dbReference>
<dbReference type="InterPro" id="IPR007730">
    <property type="entry name" value="SPOR-like_dom"/>
</dbReference>
<comment type="caution">
    <text evidence="4">The sequence shown here is derived from an EMBL/GenBank/DDBJ whole genome shotgun (WGS) entry which is preliminary data.</text>
</comment>
<keyword evidence="2" id="KW-0472">Membrane</keyword>
<dbReference type="SUPFAM" id="SSF110997">
    <property type="entry name" value="Sporulation related repeat"/>
    <property type="match status" value="1"/>
</dbReference>
<dbReference type="PANTHER" id="PTHR35894:SF1">
    <property type="entry name" value="PHOSPHORIBULOKINASE _ URIDINE KINASE FAMILY"/>
    <property type="match status" value="1"/>
</dbReference>
<dbReference type="Proteomes" id="UP000295565">
    <property type="component" value="Unassembled WGS sequence"/>
</dbReference>
<evidence type="ECO:0000313" key="5">
    <source>
        <dbReference type="Proteomes" id="UP000295565"/>
    </source>
</evidence>
<dbReference type="RefSeq" id="WP_131912255.1">
    <property type="nucleotide sequence ID" value="NZ_OU594967.1"/>
</dbReference>
<feature type="compositionally biased region" description="Polar residues" evidence="1">
    <location>
        <begin position="284"/>
        <end position="307"/>
    </location>
</feature>
<proteinExistence type="predicted"/>
<organism evidence="4 5">
    <name type="scientific">Celerinatantimonas diazotrophica</name>
    <dbReference type="NCBI Taxonomy" id="412034"/>
    <lineage>
        <taxon>Bacteria</taxon>
        <taxon>Pseudomonadati</taxon>
        <taxon>Pseudomonadota</taxon>
        <taxon>Gammaproteobacteria</taxon>
        <taxon>Celerinatantimonadaceae</taxon>
        <taxon>Celerinatantimonas</taxon>
    </lineage>
</organism>
<reference evidence="4 5" key="1">
    <citation type="submission" date="2019-03" db="EMBL/GenBank/DDBJ databases">
        <title>Genomic Encyclopedia of Type Strains, Phase IV (KMG-IV): sequencing the most valuable type-strain genomes for metagenomic binning, comparative biology and taxonomic classification.</title>
        <authorList>
            <person name="Goeker M."/>
        </authorList>
    </citation>
    <scope>NUCLEOTIDE SEQUENCE [LARGE SCALE GENOMIC DNA]</scope>
    <source>
        <strain evidence="4 5">DSM 18577</strain>
    </source>
</reference>
<dbReference type="InterPro" id="IPR036680">
    <property type="entry name" value="SPOR-like_sf"/>
</dbReference>
<feature type="region of interest" description="Disordered" evidence="1">
    <location>
        <begin position="275"/>
        <end position="338"/>
    </location>
</feature>
<dbReference type="GO" id="GO:0016887">
    <property type="term" value="F:ATP hydrolysis activity"/>
    <property type="evidence" value="ECO:0007669"/>
    <property type="project" value="InterPro"/>
</dbReference>
<keyword evidence="5" id="KW-1185">Reference proteome</keyword>
<feature type="transmembrane region" description="Helical" evidence="2">
    <location>
        <begin position="237"/>
        <end position="258"/>
    </location>
</feature>
<dbReference type="Pfam" id="PF13401">
    <property type="entry name" value="AAA_22"/>
    <property type="match status" value="1"/>
</dbReference>
<keyword evidence="2" id="KW-0812">Transmembrane</keyword>
<dbReference type="Gene3D" id="3.40.50.300">
    <property type="entry name" value="P-loop containing nucleotide triphosphate hydrolases"/>
    <property type="match status" value="1"/>
</dbReference>
<dbReference type="Gene3D" id="3.30.70.1070">
    <property type="entry name" value="Sporulation related repeat"/>
    <property type="match status" value="1"/>
</dbReference>
<dbReference type="EMBL" id="SMGD01000012">
    <property type="protein sequence ID" value="TCK57702.1"/>
    <property type="molecule type" value="Genomic_DNA"/>
</dbReference>
<dbReference type="AlphaFoldDB" id="A0A4R1K177"/>